<evidence type="ECO:0000313" key="9">
    <source>
        <dbReference type="EMBL" id="KAK9107754.1"/>
    </source>
</evidence>
<keyword evidence="8" id="KW-0472">Membrane</keyword>
<sequence>MVKGPGLYTDIGKKARGEYLLFKDYQSDHKFTITTYTENGVAVTSSATKKGELLLGDLTAQIKNKNVTADIKVDTNSRLLATITVDEPTPGLKSIFHLSIPDQRSGKAEVQYQHDYAGISTCIGFNANPVINFSGVFGTNALALGTDVAFDTASGNLTKYNAGLSFSTADLIASLTLNDKFDTLNASYYHTVSPLTSTAVGAELTHSFSTNENTLTIGTQHALDPLTVVKARFNNYGKASALIQHEWRPKSLFTISAEVDTRAIEKSAKVGLALALKS</sequence>
<evidence type="ECO:0000313" key="10">
    <source>
        <dbReference type="Proteomes" id="UP001420932"/>
    </source>
</evidence>
<accession>A0AAP0FQ49</accession>
<evidence type="ECO:0000256" key="6">
    <source>
        <dbReference type="ARBA" id="ARBA00023065"/>
    </source>
</evidence>
<keyword evidence="10" id="KW-1185">Reference proteome</keyword>
<comment type="caution">
    <text evidence="9">The sequence shown here is derived from an EMBL/GenBank/DDBJ whole genome shotgun (WGS) entry which is preliminary data.</text>
</comment>
<dbReference type="AlphaFoldDB" id="A0AAP0FQ49"/>
<proteinExistence type="inferred from homology"/>
<dbReference type="PANTHER" id="PTHR11743">
    <property type="entry name" value="VOLTAGE-DEPENDENT ANION-SELECTIVE CHANNEL"/>
    <property type="match status" value="1"/>
</dbReference>
<dbReference type="PANTHER" id="PTHR11743:SF70">
    <property type="entry name" value="GH26960P-RELATED"/>
    <property type="match status" value="1"/>
</dbReference>
<evidence type="ECO:0000256" key="2">
    <source>
        <dbReference type="ARBA" id="ARBA00009624"/>
    </source>
</evidence>
<keyword evidence="4" id="KW-1134">Transmembrane beta strand</keyword>
<keyword evidence="5" id="KW-0812">Transmembrane</keyword>
<reference evidence="9 10" key="1">
    <citation type="submission" date="2024-01" db="EMBL/GenBank/DDBJ databases">
        <title>Genome assemblies of Stephania.</title>
        <authorList>
            <person name="Yang L."/>
        </authorList>
    </citation>
    <scope>NUCLEOTIDE SEQUENCE [LARGE SCALE GENOMIC DNA]</scope>
    <source>
        <strain evidence="9">YNDBR</strain>
        <tissue evidence="9">Leaf</tissue>
    </source>
</reference>
<evidence type="ECO:0000256" key="8">
    <source>
        <dbReference type="ARBA" id="ARBA00023136"/>
    </source>
</evidence>
<comment type="similarity">
    <text evidence="2">Belongs to the eukaryotic mitochondrial porin (TC 1.B.8.1) family.</text>
</comment>
<dbReference type="Gene3D" id="2.40.160.10">
    <property type="entry name" value="Porin"/>
    <property type="match status" value="1"/>
</dbReference>
<dbReference type="PROSITE" id="PS00558">
    <property type="entry name" value="EUKARYOTIC_PORIN"/>
    <property type="match status" value="1"/>
</dbReference>
<dbReference type="GO" id="GO:0046930">
    <property type="term" value="C:pore complex"/>
    <property type="evidence" value="ECO:0007669"/>
    <property type="project" value="UniProtKB-KW"/>
</dbReference>
<dbReference type="Pfam" id="PF01459">
    <property type="entry name" value="Porin_3"/>
    <property type="match status" value="1"/>
</dbReference>
<name>A0AAP0FQ49_9MAGN</name>
<dbReference type="GO" id="GO:0015288">
    <property type="term" value="F:porin activity"/>
    <property type="evidence" value="ECO:0007669"/>
    <property type="project" value="UniProtKB-KW"/>
</dbReference>
<dbReference type="InterPro" id="IPR023614">
    <property type="entry name" value="Porin_dom_sf"/>
</dbReference>
<dbReference type="Proteomes" id="UP001420932">
    <property type="component" value="Unassembled WGS sequence"/>
</dbReference>
<evidence type="ECO:0000256" key="3">
    <source>
        <dbReference type="ARBA" id="ARBA00022448"/>
    </source>
</evidence>
<evidence type="ECO:0000256" key="4">
    <source>
        <dbReference type="ARBA" id="ARBA00022452"/>
    </source>
</evidence>
<dbReference type="FunFam" id="2.40.160.10:FF:000003">
    <property type="entry name" value="Outer mitochondrial membrane protein porin"/>
    <property type="match status" value="1"/>
</dbReference>
<keyword evidence="7" id="KW-0626">Porin</keyword>
<keyword evidence="6" id="KW-0406">Ion transport</keyword>
<organism evidence="9 10">
    <name type="scientific">Stephania yunnanensis</name>
    <dbReference type="NCBI Taxonomy" id="152371"/>
    <lineage>
        <taxon>Eukaryota</taxon>
        <taxon>Viridiplantae</taxon>
        <taxon>Streptophyta</taxon>
        <taxon>Embryophyta</taxon>
        <taxon>Tracheophyta</taxon>
        <taxon>Spermatophyta</taxon>
        <taxon>Magnoliopsida</taxon>
        <taxon>Ranunculales</taxon>
        <taxon>Menispermaceae</taxon>
        <taxon>Menispermoideae</taxon>
        <taxon>Cissampelideae</taxon>
        <taxon>Stephania</taxon>
    </lineage>
</organism>
<evidence type="ECO:0000256" key="5">
    <source>
        <dbReference type="ARBA" id="ARBA00022692"/>
    </source>
</evidence>
<evidence type="ECO:0000256" key="1">
    <source>
        <dbReference type="ARBA" id="ARBA00004370"/>
    </source>
</evidence>
<dbReference type="InterPro" id="IPR001925">
    <property type="entry name" value="Porin_Euk"/>
</dbReference>
<evidence type="ECO:0000256" key="7">
    <source>
        <dbReference type="ARBA" id="ARBA00023114"/>
    </source>
</evidence>
<protein>
    <submittedName>
        <fullName evidence="9">Uncharacterized protein</fullName>
    </submittedName>
</protein>
<dbReference type="GO" id="GO:0005741">
    <property type="term" value="C:mitochondrial outer membrane"/>
    <property type="evidence" value="ECO:0007669"/>
    <property type="project" value="InterPro"/>
</dbReference>
<comment type="subcellular location">
    <subcellularLocation>
        <location evidence="1">Membrane</location>
    </subcellularLocation>
</comment>
<keyword evidence="3" id="KW-0813">Transport</keyword>
<dbReference type="InterPro" id="IPR027246">
    <property type="entry name" value="Porin_Euk/Tom40"/>
</dbReference>
<dbReference type="GO" id="GO:0008308">
    <property type="term" value="F:voltage-gated monoatomic anion channel activity"/>
    <property type="evidence" value="ECO:0007669"/>
    <property type="project" value="InterPro"/>
</dbReference>
<dbReference type="EMBL" id="JBBNAF010000010">
    <property type="protein sequence ID" value="KAK9107754.1"/>
    <property type="molecule type" value="Genomic_DNA"/>
</dbReference>
<dbReference type="CDD" id="cd07306">
    <property type="entry name" value="Porin3_VDAC"/>
    <property type="match status" value="1"/>
</dbReference>
<gene>
    <name evidence="9" type="ORF">Syun_023765</name>
</gene>